<keyword evidence="2" id="KW-1133">Transmembrane helix</keyword>
<reference evidence="3" key="1">
    <citation type="submission" date="2022-04" db="EMBL/GenBank/DDBJ databases">
        <title>Whole genome sequence of Sphaerotilus sp. FB-5.</title>
        <authorList>
            <person name="Takeda M."/>
            <person name="Narihara S."/>
            <person name="Akimoto M."/>
            <person name="Akimoto R."/>
            <person name="Nishiyashiki S."/>
            <person name="Murakami T."/>
        </authorList>
    </citation>
    <scope>NUCLEOTIDE SEQUENCE</scope>
    <source>
        <strain evidence="3">FB-5</strain>
    </source>
</reference>
<dbReference type="EMBL" id="AP025730">
    <property type="protein sequence ID" value="BDI05023.1"/>
    <property type="molecule type" value="Genomic_DNA"/>
</dbReference>
<organism evidence="3 4">
    <name type="scientific">Sphaerotilus microaerophilus</name>
    <dbReference type="NCBI Taxonomy" id="2914710"/>
    <lineage>
        <taxon>Bacteria</taxon>
        <taxon>Pseudomonadati</taxon>
        <taxon>Pseudomonadota</taxon>
        <taxon>Betaproteobacteria</taxon>
        <taxon>Burkholderiales</taxon>
        <taxon>Sphaerotilaceae</taxon>
        <taxon>Sphaerotilus</taxon>
    </lineage>
</organism>
<name>A0ABM7YKQ4_9BURK</name>
<proteinExistence type="predicted"/>
<keyword evidence="4" id="KW-1185">Reference proteome</keyword>
<evidence type="ECO:0000256" key="1">
    <source>
        <dbReference type="SAM" id="Coils"/>
    </source>
</evidence>
<evidence type="ECO:0000256" key="2">
    <source>
        <dbReference type="SAM" id="Phobius"/>
    </source>
</evidence>
<keyword evidence="2" id="KW-0812">Transmembrane</keyword>
<feature type="transmembrane region" description="Helical" evidence="2">
    <location>
        <begin position="125"/>
        <end position="148"/>
    </location>
</feature>
<accession>A0ABM7YKQ4</accession>
<sequence>MDRLDVACERFRAVGDAHELRLERLGRAVDAERSERGEQAAALLTGATQLTLKLEAETARLQDADRLAVGRLRGLAERLDAALERIDRQGERQARMQEALKAIETRLDDLLEAQRADRARLGKQLRLLGGLLALTALLALAAIAPLLASQGAAYFSP</sequence>
<keyword evidence="1" id="KW-0175">Coiled coil</keyword>
<feature type="coiled-coil region" evidence="1">
    <location>
        <begin position="72"/>
        <end position="113"/>
    </location>
</feature>
<evidence type="ECO:0000313" key="4">
    <source>
        <dbReference type="Proteomes" id="UP001057498"/>
    </source>
</evidence>
<keyword evidence="2" id="KW-0472">Membrane</keyword>
<evidence type="ECO:0000313" key="3">
    <source>
        <dbReference type="EMBL" id="BDI05023.1"/>
    </source>
</evidence>
<protein>
    <submittedName>
        <fullName evidence="3">Uncharacterized protein</fullName>
    </submittedName>
</protein>
<gene>
    <name evidence="3" type="ORF">CATMQ487_19930</name>
</gene>
<dbReference type="Proteomes" id="UP001057498">
    <property type="component" value="Chromosome"/>
</dbReference>